<evidence type="ECO:0000313" key="1">
    <source>
        <dbReference type="EMBL" id="OGG35631.1"/>
    </source>
</evidence>
<protein>
    <submittedName>
        <fullName evidence="1">Uncharacterized protein</fullName>
    </submittedName>
</protein>
<dbReference type="AlphaFoldDB" id="A0A1F6BFA9"/>
<gene>
    <name evidence="1" type="ORF">A2363_05165</name>
</gene>
<dbReference type="STRING" id="1798401.A2363_05165"/>
<dbReference type="Proteomes" id="UP000176186">
    <property type="component" value="Unassembled WGS sequence"/>
</dbReference>
<comment type="caution">
    <text evidence="1">The sequence shown here is derived from an EMBL/GenBank/DDBJ whole genome shotgun (WGS) entry which is preliminary data.</text>
</comment>
<evidence type="ECO:0000313" key="2">
    <source>
        <dbReference type="Proteomes" id="UP000176186"/>
    </source>
</evidence>
<sequence>MPSHEGIELHHGDEGPLNPEFTAVKPYMLSAMRSMADWGIKNKILMSPSIYLAQRVQDGGLLMHATEQYDPSYFESFPLQIMVTGEYVPEISRNAVFAGTRVILQAPDFISGLDVTVLITRALKKYPDELPISHIRVSYRDAACNVTFTRTIGGPGLLRFSSAEEQLELTIGYSGIPLDVWPPETPQNLRPVLENIDVAMAKRLMLGLISAGTPPASTMEEHDRRVENLLQSVVPAR</sequence>
<proteinExistence type="predicted"/>
<name>A0A1F6BFA9_9BACT</name>
<accession>A0A1F6BFA9</accession>
<reference evidence="1 2" key="1">
    <citation type="journal article" date="2016" name="Nat. Commun.">
        <title>Thousands of microbial genomes shed light on interconnected biogeochemical processes in an aquifer system.</title>
        <authorList>
            <person name="Anantharaman K."/>
            <person name="Brown C.T."/>
            <person name="Hug L.A."/>
            <person name="Sharon I."/>
            <person name="Castelle C.J."/>
            <person name="Probst A.J."/>
            <person name="Thomas B.C."/>
            <person name="Singh A."/>
            <person name="Wilkins M.J."/>
            <person name="Karaoz U."/>
            <person name="Brodie E.L."/>
            <person name="Williams K.H."/>
            <person name="Hubbard S.S."/>
            <person name="Banfield J.F."/>
        </authorList>
    </citation>
    <scope>NUCLEOTIDE SEQUENCE [LARGE SCALE GENOMIC DNA]</scope>
</reference>
<dbReference type="EMBL" id="MFKE01000011">
    <property type="protein sequence ID" value="OGG35631.1"/>
    <property type="molecule type" value="Genomic_DNA"/>
</dbReference>
<organism evidence="1 2">
    <name type="scientific">Candidatus Gottesmanbacteria bacterium RIFOXYB1_FULL_47_11</name>
    <dbReference type="NCBI Taxonomy" id="1798401"/>
    <lineage>
        <taxon>Bacteria</taxon>
        <taxon>Candidatus Gottesmaniibacteriota</taxon>
    </lineage>
</organism>